<proteinExistence type="predicted"/>
<organism evidence="1">
    <name type="scientific">marine sediment metagenome</name>
    <dbReference type="NCBI Taxonomy" id="412755"/>
    <lineage>
        <taxon>unclassified sequences</taxon>
        <taxon>metagenomes</taxon>
        <taxon>ecological metagenomes</taxon>
    </lineage>
</organism>
<gene>
    <name evidence="1" type="ORF">LCGC14_2826890</name>
</gene>
<name>A0A0F8YF91_9ZZZZ</name>
<reference evidence="1" key="1">
    <citation type="journal article" date="2015" name="Nature">
        <title>Complex archaea that bridge the gap between prokaryotes and eukaryotes.</title>
        <authorList>
            <person name="Spang A."/>
            <person name="Saw J.H."/>
            <person name="Jorgensen S.L."/>
            <person name="Zaremba-Niedzwiedzka K."/>
            <person name="Martijn J."/>
            <person name="Lind A.E."/>
            <person name="van Eijk R."/>
            <person name="Schleper C."/>
            <person name="Guy L."/>
            <person name="Ettema T.J."/>
        </authorList>
    </citation>
    <scope>NUCLEOTIDE SEQUENCE</scope>
</reference>
<dbReference type="AlphaFoldDB" id="A0A0F8YF91"/>
<accession>A0A0F8YF91</accession>
<comment type="caution">
    <text evidence="1">The sequence shown here is derived from an EMBL/GenBank/DDBJ whole genome shotgun (WGS) entry which is preliminary data.</text>
</comment>
<dbReference type="EMBL" id="LAZR01053735">
    <property type="protein sequence ID" value="KKK80097.1"/>
    <property type="molecule type" value="Genomic_DNA"/>
</dbReference>
<protein>
    <submittedName>
        <fullName evidence="1">Uncharacterized protein</fullName>
    </submittedName>
</protein>
<evidence type="ECO:0000313" key="1">
    <source>
        <dbReference type="EMBL" id="KKK80097.1"/>
    </source>
</evidence>
<sequence length="57" mass="6385">MADNPTDKPDQASAIDPDAIDLDAIKDLRYWRDSRFVDVISDLIASGPQLRGVRGWK</sequence>